<dbReference type="AlphaFoldDB" id="A0A3D8IQ58"/>
<accession>A0A3D8IQ58</accession>
<protein>
    <submittedName>
        <fullName evidence="1">Uncharacterized protein</fullName>
    </submittedName>
</protein>
<sequence>MKKTENILEVVAIPNIDTSFIEEIKKGGIADSGVESNGDTFFSYRHEAPTKETSSERLERFGFDAEKIKCWC</sequence>
<keyword evidence="2" id="KW-1185">Reference proteome</keyword>
<evidence type="ECO:0000313" key="1">
    <source>
        <dbReference type="EMBL" id="RDU67417.1"/>
    </source>
</evidence>
<proteinExistence type="predicted"/>
<reference evidence="1 2" key="1">
    <citation type="submission" date="2018-04" db="EMBL/GenBank/DDBJ databases">
        <title>Novel Campyloabacter and Helicobacter Species and Strains.</title>
        <authorList>
            <person name="Mannion A.J."/>
            <person name="Shen Z."/>
            <person name="Fox J.G."/>
        </authorList>
    </citation>
    <scope>NUCLEOTIDE SEQUENCE [LARGE SCALE GENOMIC DNA]</scope>
    <source>
        <strain evidence="1 2">MIT 12-6600</strain>
    </source>
</reference>
<gene>
    <name evidence="1" type="ORF">CQA54_05460</name>
</gene>
<dbReference type="EMBL" id="NXLT01000003">
    <property type="protein sequence ID" value="RDU67417.1"/>
    <property type="molecule type" value="Genomic_DNA"/>
</dbReference>
<name>A0A3D8IQ58_9HELI</name>
<dbReference type="Proteomes" id="UP000256514">
    <property type="component" value="Unassembled WGS sequence"/>
</dbReference>
<organism evidence="1 2">
    <name type="scientific">Helicobacter equorum</name>
    <dbReference type="NCBI Taxonomy" id="361872"/>
    <lineage>
        <taxon>Bacteria</taxon>
        <taxon>Pseudomonadati</taxon>
        <taxon>Campylobacterota</taxon>
        <taxon>Epsilonproteobacteria</taxon>
        <taxon>Campylobacterales</taxon>
        <taxon>Helicobacteraceae</taxon>
        <taxon>Helicobacter</taxon>
    </lineage>
</organism>
<dbReference type="OrthoDB" id="5329679at2"/>
<evidence type="ECO:0000313" key="2">
    <source>
        <dbReference type="Proteomes" id="UP000256514"/>
    </source>
</evidence>
<comment type="caution">
    <text evidence="1">The sequence shown here is derived from an EMBL/GenBank/DDBJ whole genome shotgun (WGS) entry which is preliminary data.</text>
</comment>
<dbReference type="RefSeq" id="WP_115571125.1">
    <property type="nucleotide sequence ID" value="NZ_NXLT01000003.1"/>
</dbReference>